<dbReference type="Gene3D" id="1.25.40.10">
    <property type="entry name" value="Tetratricopeptide repeat domain"/>
    <property type="match status" value="1"/>
</dbReference>
<dbReference type="Proteomes" id="UP001416858">
    <property type="component" value="Unassembled WGS sequence"/>
</dbReference>
<accession>A0ABP9VZR4</accession>
<dbReference type="EMBL" id="BAABRO010000025">
    <property type="protein sequence ID" value="GAA5510619.1"/>
    <property type="molecule type" value="Genomic_DNA"/>
</dbReference>
<keyword evidence="2" id="KW-1185">Reference proteome</keyword>
<sequence>MASITGGPSLRYRNVASGSKVQKSKTLDPRFYLVAFVLCLTTPLMAGPRDGGNLAGDASRAPADDAISVEQLSADSYSRRQAAMMQMWRLRETSRQAVQDAARHPDPEVADRANWILRQWRRGSLPETPPELARLLQQDDDPSVLEELLEVGQFGAVVVAVEESAGTAQRLLLNQRLAAALNRRFPVYVRRAYQDDLLMDLLRLVDLVADSKEMAVCRVQMMQELGLDIDDDHLLPQAAENWTPMVRREAEIVVLAVLGRNEDAIARAREHGDESLLRICQMLNGQWQAIAEETVRQAAQAEEGSTERSRLWCQALVAADRANDDGIRNQAVKELVAIPVTLSDASVDLRWKCLASHGFVDEAITILARSEEVSDAAKRPRSDSAAVVAISAARTNRAFEILGYPYNEVDAKLQTWIAEAIEEQSQDTNDAKTLGTTPRVAPKLNRLLSLMRCLLAVGREQAAWTIARDLSDSDTIVGSQRVRDTVLITLLVTNRDDWMAALAVRPGESSLSSETQRLLVASLSDIDSKTWEMILESISVMMPTTPFDQRVQIAFDLCRGEIPEAFEDEKRLQELYQTLTSSRDYFPAAGERSLVRRSLPRRLNTQLANLFSELGQAEIASEILATLAASGDIAATFSIAQRELELGRAESALTGFDRVWKSVAASPRPALSAATVRYLRQNPEPIHHAAKATVAQWILARRQGHLTQAESLERQLRLMLCSPDLTLRGELLEYLGDRGERAITLEGYRSLLPMAAFGSEGATELYDVARNYSTLVREHDPMDAAKWFDLAIGGTLETTFFRSVAYISLPVFVRRWQLEAAIEKGDEQQVQRHLDRIYQLDPLDIDVAERLLPKMRAKGMDAIADASFQRVWEAGRAYIAEYPFDATAGNNLAWVAAMNQRELEEAARLSEQAVYFEPESAIYRDTLAEILFLLHRVDEALQIESGCLLDDPGQWHLHQQIEKYSEAMAE</sequence>
<reference evidence="1 2" key="1">
    <citation type="submission" date="2024-02" db="EMBL/GenBank/DDBJ databases">
        <title>Rhodopirellula caenicola NBRC 110016.</title>
        <authorList>
            <person name="Ichikawa N."/>
            <person name="Katano-Makiyama Y."/>
            <person name="Hidaka K."/>
        </authorList>
    </citation>
    <scope>NUCLEOTIDE SEQUENCE [LARGE SCALE GENOMIC DNA]</scope>
    <source>
        <strain evidence="1 2">NBRC 110016</strain>
    </source>
</reference>
<name>A0ABP9VZR4_9BACT</name>
<gene>
    <name evidence="1" type="ORF">Rcae01_06129</name>
</gene>
<proteinExistence type="predicted"/>
<dbReference type="SUPFAM" id="SSF48452">
    <property type="entry name" value="TPR-like"/>
    <property type="match status" value="1"/>
</dbReference>
<protein>
    <submittedName>
        <fullName evidence="1">Uncharacterized protein</fullName>
    </submittedName>
</protein>
<dbReference type="InterPro" id="IPR011990">
    <property type="entry name" value="TPR-like_helical_dom_sf"/>
</dbReference>
<organism evidence="1 2">
    <name type="scientific">Novipirellula caenicola</name>
    <dbReference type="NCBI Taxonomy" id="1536901"/>
    <lineage>
        <taxon>Bacteria</taxon>
        <taxon>Pseudomonadati</taxon>
        <taxon>Planctomycetota</taxon>
        <taxon>Planctomycetia</taxon>
        <taxon>Pirellulales</taxon>
        <taxon>Pirellulaceae</taxon>
        <taxon>Novipirellula</taxon>
    </lineage>
</organism>
<evidence type="ECO:0000313" key="2">
    <source>
        <dbReference type="Proteomes" id="UP001416858"/>
    </source>
</evidence>
<evidence type="ECO:0000313" key="1">
    <source>
        <dbReference type="EMBL" id="GAA5510619.1"/>
    </source>
</evidence>
<dbReference type="RefSeq" id="WP_345688687.1">
    <property type="nucleotide sequence ID" value="NZ_BAABRO010000025.1"/>
</dbReference>
<comment type="caution">
    <text evidence="1">The sequence shown here is derived from an EMBL/GenBank/DDBJ whole genome shotgun (WGS) entry which is preliminary data.</text>
</comment>